<evidence type="ECO:0000256" key="10">
    <source>
        <dbReference type="SAM" id="MobiDB-lite"/>
    </source>
</evidence>
<gene>
    <name evidence="9" type="primary">secE</name>
    <name evidence="11" type="ORF">B5G21_08195</name>
</gene>
<evidence type="ECO:0000313" key="12">
    <source>
        <dbReference type="Proteomes" id="UP000196560"/>
    </source>
</evidence>
<dbReference type="GO" id="GO:0043952">
    <property type="term" value="P:protein transport by the Sec complex"/>
    <property type="evidence" value="ECO:0007669"/>
    <property type="project" value="UniProtKB-UniRule"/>
</dbReference>
<keyword evidence="3 9" id="KW-1003">Cell membrane</keyword>
<evidence type="ECO:0000256" key="9">
    <source>
        <dbReference type="HAMAP-Rule" id="MF_00422"/>
    </source>
</evidence>
<dbReference type="InterPro" id="IPR038379">
    <property type="entry name" value="SecE_sf"/>
</dbReference>
<evidence type="ECO:0000256" key="2">
    <source>
        <dbReference type="ARBA" id="ARBA00022448"/>
    </source>
</evidence>
<organism evidence="11 12">
    <name type="scientific">Enorma massiliensis</name>
    <dbReference type="NCBI Taxonomy" id="1472761"/>
    <lineage>
        <taxon>Bacteria</taxon>
        <taxon>Bacillati</taxon>
        <taxon>Actinomycetota</taxon>
        <taxon>Coriobacteriia</taxon>
        <taxon>Coriobacteriales</taxon>
        <taxon>Coriobacteriaceae</taxon>
        <taxon>Enorma</taxon>
    </lineage>
</organism>
<dbReference type="Pfam" id="PF00584">
    <property type="entry name" value="SecE"/>
    <property type="match status" value="1"/>
</dbReference>
<protein>
    <recommendedName>
        <fullName evidence="9">Protein translocase subunit SecE</fullName>
    </recommendedName>
</protein>
<dbReference type="GO" id="GO:0006605">
    <property type="term" value="P:protein targeting"/>
    <property type="evidence" value="ECO:0007669"/>
    <property type="project" value="UniProtKB-UniRule"/>
</dbReference>
<feature type="transmembrane region" description="Helical" evidence="9">
    <location>
        <begin position="98"/>
        <end position="123"/>
    </location>
</feature>
<evidence type="ECO:0000256" key="1">
    <source>
        <dbReference type="ARBA" id="ARBA00004370"/>
    </source>
</evidence>
<evidence type="ECO:0000256" key="7">
    <source>
        <dbReference type="ARBA" id="ARBA00023010"/>
    </source>
</evidence>
<comment type="function">
    <text evidence="9">Essential subunit of the Sec protein translocation channel SecYEG. Clamps together the 2 halves of SecY. May contact the channel plug during translocation.</text>
</comment>
<dbReference type="AlphaFoldDB" id="A0A1Y3U6Q7"/>
<comment type="subcellular location">
    <subcellularLocation>
        <location evidence="9">Cell membrane</location>
        <topology evidence="9">Single-pass membrane protein</topology>
    </subcellularLocation>
    <subcellularLocation>
        <location evidence="1">Membrane</location>
    </subcellularLocation>
</comment>
<keyword evidence="12" id="KW-1185">Reference proteome</keyword>
<keyword evidence="8 9" id="KW-0472">Membrane</keyword>
<dbReference type="GO" id="GO:0065002">
    <property type="term" value="P:intracellular protein transmembrane transport"/>
    <property type="evidence" value="ECO:0007669"/>
    <property type="project" value="UniProtKB-UniRule"/>
</dbReference>
<dbReference type="GO" id="GO:0008320">
    <property type="term" value="F:protein transmembrane transporter activity"/>
    <property type="evidence" value="ECO:0007669"/>
    <property type="project" value="UniProtKB-UniRule"/>
</dbReference>
<dbReference type="eggNOG" id="COG0690">
    <property type="taxonomic scope" value="Bacteria"/>
</dbReference>
<dbReference type="HAMAP" id="MF_00422">
    <property type="entry name" value="SecE"/>
    <property type="match status" value="1"/>
</dbReference>
<dbReference type="STRING" id="1118060.GCA_000311845_00502"/>
<sequence length="135" mass="14091">MANKKNKKKATQKTDAAAAPSSKAEVKATKKSAEAKPSKGAHGTKATKATAVTKANAKAAKAKDKKGSKPGFFAGIARYFASVKSEMHRVTWPSKKELINYSVVVCASLVVVGVVIALLDFVIGEGLFLVSGLRG</sequence>
<dbReference type="PANTHER" id="PTHR33910">
    <property type="entry name" value="PROTEIN TRANSLOCASE SUBUNIT SECE"/>
    <property type="match status" value="1"/>
</dbReference>
<keyword evidence="2 9" id="KW-0813">Transport</keyword>
<dbReference type="RefSeq" id="WP_087186774.1">
    <property type="nucleotide sequence ID" value="NZ_DBFOLJ010000030.1"/>
</dbReference>
<feature type="region of interest" description="Disordered" evidence="10">
    <location>
        <begin position="1"/>
        <end position="49"/>
    </location>
</feature>
<dbReference type="Proteomes" id="UP000196560">
    <property type="component" value="Unassembled WGS sequence"/>
</dbReference>
<dbReference type="NCBIfam" id="TIGR00964">
    <property type="entry name" value="secE_bact"/>
    <property type="match status" value="1"/>
</dbReference>
<dbReference type="EMBL" id="NFHO01000009">
    <property type="protein sequence ID" value="OUN42109.1"/>
    <property type="molecule type" value="Genomic_DNA"/>
</dbReference>
<dbReference type="Gene3D" id="1.20.5.1030">
    <property type="entry name" value="Preprotein translocase secy subunit"/>
    <property type="match status" value="1"/>
</dbReference>
<comment type="caution">
    <text evidence="11">The sequence shown here is derived from an EMBL/GenBank/DDBJ whole genome shotgun (WGS) entry which is preliminary data.</text>
</comment>
<evidence type="ECO:0000256" key="4">
    <source>
        <dbReference type="ARBA" id="ARBA00022692"/>
    </source>
</evidence>
<keyword evidence="6 9" id="KW-1133">Transmembrane helix</keyword>
<dbReference type="InterPro" id="IPR005807">
    <property type="entry name" value="SecE_bac"/>
</dbReference>
<comment type="subunit">
    <text evidence="9">Component of the Sec protein translocase complex. Heterotrimer consisting of SecY, SecE and SecG subunits. The heterotrimers can form oligomers, although 1 heterotrimer is thought to be able to translocate proteins. Interacts with the ribosome. Interacts with SecDF, and other proteins may be involved. Interacts with SecA.</text>
</comment>
<keyword evidence="5 9" id="KW-0653">Protein transport</keyword>
<evidence type="ECO:0000256" key="8">
    <source>
        <dbReference type="ARBA" id="ARBA00023136"/>
    </source>
</evidence>
<reference evidence="12" key="1">
    <citation type="submission" date="2017-04" db="EMBL/GenBank/DDBJ databases">
        <title>Function of individual gut microbiota members based on whole genome sequencing of pure cultures obtained from chicken caecum.</title>
        <authorList>
            <person name="Medvecky M."/>
            <person name="Cejkova D."/>
            <person name="Polansky O."/>
            <person name="Karasova D."/>
            <person name="Kubasova T."/>
            <person name="Cizek A."/>
            <person name="Rychlik I."/>
        </authorList>
    </citation>
    <scope>NUCLEOTIDE SEQUENCE [LARGE SCALE GENOMIC DNA]</scope>
    <source>
        <strain evidence="12">An70</strain>
    </source>
</reference>
<evidence type="ECO:0000256" key="6">
    <source>
        <dbReference type="ARBA" id="ARBA00022989"/>
    </source>
</evidence>
<dbReference type="PANTHER" id="PTHR33910:SF1">
    <property type="entry name" value="PROTEIN TRANSLOCASE SUBUNIT SECE"/>
    <property type="match status" value="1"/>
</dbReference>
<evidence type="ECO:0000256" key="5">
    <source>
        <dbReference type="ARBA" id="ARBA00022927"/>
    </source>
</evidence>
<feature type="compositionally biased region" description="Low complexity" evidence="10">
    <location>
        <begin position="40"/>
        <end position="49"/>
    </location>
</feature>
<dbReference type="InterPro" id="IPR001901">
    <property type="entry name" value="Translocase_SecE/Sec61-g"/>
</dbReference>
<keyword evidence="7 9" id="KW-0811">Translocation</keyword>
<evidence type="ECO:0000256" key="3">
    <source>
        <dbReference type="ARBA" id="ARBA00022475"/>
    </source>
</evidence>
<proteinExistence type="inferred from homology"/>
<feature type="compositionally biased region" description="Basic and acidic residues" evidence="10">
    <location>
        <begin position="24"/>
        <end position="37"/>
    </location>
</feature>
<dbReference type="GO" id="GO:0005886">
    <property type="term" value="C:plasma membrane"/>
    <property type="evidence" value="ECO:0007669"/>
    <property type="project" value="UniProtKB-SubCell"/>
</dbReference>
<dbReference type="GO" id="GO:0009306">
    <property type="term" value="P:protein secretion"/>
    <property type="evidence" value="ECO:0007669"/>
    <property type="project" value="UniProtKB-UniRule"/>
</dbReference>
<name>A0A1Y3U6Q7_9ACTN</name>
<feature type="compositionally biased region" description="Basic residues" evidence="10">
    <location>
        <begin position="1"/>
        <end position="11"/>
    </location>
</feature>
<evidence type="ECO:0000313" key="11">
    <source>
        <dbReference type="EMBL" id="OUN42109.1"/>
    </source>
</evidence>
<comment type="similarity">
    <text evidence="9">Belongs to the SecE/SEC61-gamma family.</text>
</comment>
<accession>A0A1Y3U6Q7</accession>
<keyword evidence="4 9" id="KW-0812">Transmembrane</keyword>